<dbReference type="PANTHER" id="PTHR47478">
    <property type="match status" value="1"/>
</dbReference>
<dbReference type="NCBIfam" id="TIGR02254">
    <property type="entry name" value="YjjG_YfnB"/>
    <property type="match status" value="1"/>
</dbReference>
<dbReference type="PANTHER" id="PTHR47478:SF1">
    <property type="entry name" value="PYRIMIDINE 5'-NUCLEOTIDASE YJJG"/>
    <property type="match status" value="1"/>
</dbReference>
<dbReference type="InterPro" id="IPR011951">
    <property type="entry name" value="HAD-SF_hydro_IA_YjjG/PynA"/>
</dbReference>
<dbReference type="Proteomes" id="UP000627521">
    <property type="component" value="Unassembled WGS sequence"/>
</dbReference>
<dbReference type="RefSeq" id="WP_191100502.1">
    <property type="nucleotide sequence ID" value="NZ_JACXXF010000008.1"/>
</dbReference>
<accession>A0ABR8LXB1</accession>
<evidence type="ECO:0000313" key="2">
    <source>
        <dbReference type="Proteomes" id="UP000627521"/>
    </source>
</evidence>
<dbReference type="Pfam" id="PF13419">
    <property type="entry name" value="HAD_2"/>
    <property type="match status" value="1"/>
</dbReference>
<dbReference type="InterPro" id="IPR052550">
    <property type="entry name" value="Pyrimidine_5'-ntase_YjjG"/>
</dbReference>
<dbReference type="SFLD" id="SFLDS00003">
    <property type="entry name" value="Haloacid_Dehalogenase"/>
    <property type="match status" value="1"/>
</dbReference>
<dbReference type="SFLD" id="SFLDG01129">
    <property type="entry name" value="C1.5:_HAD__Beta-PGM__Phosphata"/>
    <property type="match status" value="1"/>
</dbReference>
<dbReference type="EMBL" id="JACXXH010000008">
    <property type="protein sequence ID" value="MBD3864475.1"/>
    <property type="molecule type" value="Genomic_DNA"/>
</dbReference>
<proteinExistence type="predicted"/>
<evidence type="ECO:0000313" key="1">
    <source>
        <dbReference type="EMBL" id="MBD3864475.1"/>
    </source>
</evidence>
<keyword evidence="2" id="KW-1185">Reference proteome</keyword>
<protein>
    <submittedName>
        <fullName evidence="1">Noncanonical pyrimidine nucleotidase, YjjG family</fullName>
    </submittedName>
</protein>
<reference evidence="1 2" key="1">
    <citation type="submission" date="2020-09" db="EMBL/GenBank/DDBJ databases">
        <title>Bacillus nautilus sp. nov., Chryseoglobus crepusculi sp. nov, and Psychrobacter noctis sp. nov., isolated from deep-sea sponges from the equatorial Atlantic.</title>
        <authorList>
            <person name="Stennett H.L."/>
            <person name="Williams S.E."/>
        </authorList>
    </citation>
    <scope>NUCLEOTIDE SEQUENCE [LARGE SCALE GENOMIC DNA]</scope>
    <source>
        <strain evidence="1 2">28M-24</strain>
    </source>
</reference>
<dbReference type="Gene3D" id="3.40.50.1000">
    <property type="entry name" value="HAD superfamily/HAD-like"/>
    <property type="match status" value="1"/>
</dbReference>
<organism evidence="1 2">
    <name type="scientific">Olleya marilimosa</name>
    <dbReference type="NCBI Taxonomy" id="272164"/>
    <lineage>
        <taxon>Bacteria</taxon>
        <taxon>Pseudomonadati</taxon>
        <taxon>Bacteroidota</taxon>
        <taxon>Flavobacteriia</taxon>
        <taxon>Flavobacteriales</taxon>
        <taxon>Flavobacteriaceae</taxon>
    </lineage>
</organism>
<comment type="caution">
    <text evidence="1">The sequence shown here is derived from an EMBL/GenBank/DDBJ whole genome shotgun (WGS) entry which is preliminary data.</text>
</comment>
<name>A0ABR8LXB1_9FLAO</name>
<dbReference type="InterPro" id="IPR036412">
    <property type="entry name" value="HAD-like_sf"/>
</dbReference>
<dbReference type="SUPFAM" id="SSF56784">
    <property type="entry name" value="HAD-like"/>
    <property type="match status" value="1"/>
</dbReference>
<dbReference type="InterPro" id="IPR041492">
    <property type="entry name" value="HAD_2"/>
</dbReference>
<dbReference type="Gene3D" id="1.10.150.240">
    <property type="entry name" value="Putative phosphatase, domain 2"/>
    <property type="match status" value="1"/>
</dbReference>
<dbReference type="InterPro" id="IPR023198">
    <property type="entry name" value="PGP-like_dom2"/>
</dbReference>
<dbReference type="InterPro" id="IPR023214">
    <property type="entry name" value="HAD_sf"/>
</dbReference>
<sequence length="230" mass="26772">MLKKNKVEHIFFDLDHTLWDFDKNSALTFDFLFKKHEVNTKLADFLKFYEPINLKYWKLYRDEKVSKDNLRYNRLKETFDALQFSIEDDLINTISEDYINHLSSFNHVFDGTIELLDYLKTKYNLHIITNGFKEAQNNKLKGSKLDHYFTTVTSAEVAGVKKPNPQIFNFALKLANANSANSIMIGDNYEADILGALDIGLDAICFNYHKATISPEIKVVNHLLDIKKYL</sequence>
<dbReference type="InterPro" id="IPR006439">
    <property type="entry name" value="HAD-SF_hydro_IA"/>
</dbReference>
<gene>
    <name evidence="1" type="ORF">IEG06_13540</name>
</gene>
<dbReference type="NCBIfam" id="TIGR01549">
    <property type="entry name" value="HAD-SF-IA-v1"/>
    <property type="match status" value="1"/>
</dbReference>